<evidence type="ECO:0000256" key="2">
    <source>
        <dbReference type="ARBA" id="ARBA00010944"/>
    </source>
</evidence>
<keyword evidence="6" id="KW-0521">NADP</keyword>
<sequence>MSFKLSKNTKVYIAGCGGMLGEAVYEAFKEKCIVKATDINLTEPWLEYADVRNYTDIKESILEFEADLIINLAALTDLEYCEKNQEETWLTNALGPENIGLIANELDIPLVYISTAGIVDGLQDVYNDFDQPNPLSIYAKAKYHGELFTQFHVNKFYVFRAGWMMGAGPSKDKKFINKIYKQIKSGKKELFVVDDKLGTPTYTKSFAKGIMHVVQSGMYGVYNQVCNGDCSRYDVAKEFINLLGLKETIKVTKVNSDYFKTEYFAPRPYSEKLTNLKLNSRGLNVMPDWKEALEDYAKVYIKDFNN</sequence>
<evidence type="ECO:0000256" key="5">
    <source>
        <dbReference type="ARBA" id="ARBA00048200"/>
    </source>
</evidence>
<reference evidence="8" key="1">
    <citation type="submission" date="2022-05" db="EMBL/GenBank/DDBJ databases">
        <authorList>
            <person name="Park J.-S."/>
        </authorList>
    </citation>
    <scope>NUCLEOTIDE SEQUENCE</scope>
    <source>
        <strain evidence="8">2012CJ34-3</strain>
    </source>
</reference>
<gene>
    <name evidence="8" type="ORF">M3P09_00265</name>
</gene>
<evidence type="ECO:0000256" key="6">
    <source>
        <dbReference type="RuleBase" id="RU364082"/>
    </source>
</evidence>
<evidence type="ECO:0000256" key="3">
    <source>
        <dbReference type="ARBA" id="ARBA00012929"/>
    </source>
</evidence>
<dbReference type="InterPro" id="IPR005913">
    <property type="entry name" value="dTDP_dehydrorham_reduct"/>
</dbReference>
<evidence type="ECO:0000313" key="9">
    <source>
        <dbReference type="Proteomes" id="UP001165381"/>
    </source>
</evidence>
<dbReference type="EMBL" id="JAMFLZ010000001">
    <property type="protein sequence ID" value="MCL6293414.1"/>
    <property type="molecule type" value="Genomic_DNA"/>
</dbReference>
<organism evidence="8 9">
    <name type="scientific">Jejuia spongiicola</name>
    <dbReference type="NCBI Taxonomy" id="2942207"/>
    <lineage>
        <taxon>Bacteria</taxon>
        <taxon>Pseudomonadati</taxon>
        <taxon>Bacteroidota</taxon>
        <taxon>Flavobacteriia</taxon>
        <taxon>Flavobacteriales</taxon>
        <taxon>Flavobacteriaceae</taxon>
        <taxon>Jejuia</taxon>
    </lineage>
</organism>
<dbReference type="Pfam" id="PF04321">
    <property type="entry name" value="RmlD_sub_bind"/>
    <property type="match status" value="1"/>
</dbReference>
<dbReference type="InterPro" id="IPR036291">
    <property type="entry name" value="NAD(P)-bd_dom_sf"/>
</dbReference>
<feature type="domain" description="RmlD-like substrate binding" evidence="7">
    <location>
        <begin position="10"/>
        <end position="298"/>
    </location>
</feature>
<dbReference type="PANTHER" id="PTHR10491">
    <property type="entry name" value="DTDP-4-DEHYDRORHAMNOSE REDUCTASE"/>
    <property type="match status" value="1"/>
</dbReference>
<keyword evidence="9" id="KW-1185">Reference proteome</keyword>
<dbReference type="SUPFAM" id="SSF51735">
    <property type="entry name" value="NAD(P)-binding Rossmann-fold domains"/>
    <property type="match status" value="1"/>
</dbReference>
<dbReference type="Gene3D" id="3.90.25.10">
    <property type="entry name" value="UDP-galactose 4-epimerase, domain 1"/>
    <property type="match status" value="1"/>
</dbReference>
<dbReference type="Gene3D" id="3.40.50.720">
    <property type="entry name" value="NAD(P)-binding Rossmann-like Domain"/>
    <property type="match status" value="1"/>
</dbReference>
<comment type="catalytic activity">
    <reaction evidence="5">
        <text>dTDP-beta-L-rhamnose + NADP(+) = dTDP-4-dehydro-beta-L-rhamnose + NADPH + H(+)</text>
        <dbReference type="Rhea" id="RHEA:21796"/>
        <dbReference type="ChEBI" id="CHEBI:15378"/>
        <dbReference type="ChEBI" id="CHEBI:57510"/>
        <dbReference type="ChEBI" id="CHEBI:57783"/>
        <dbReference type="ChEBI" id="CHEBI:58349"/>
        <dbReference type="ChEBI" id="CHEBI:62830"/>
        <dbReference type="EC" id="1.1.1.133"/>
    </reaction>
</comment>
<proteinExistence type="inferred from homology"/>
<evidence type="ECO:0000256" key="4">
    <source>
        <dbReference type="ARBA" id="ARBA00017099"/>
    </source>
</evidence>
<protein>
    <recommendedName>
        <fullName evidence="4 6">dTDP-4-dehydrorhamnose reductase</fullName>
        <ecNumber evidence="3 6">1.1.1.133</ecNumber>
    </recommendedName>
</protein>
<dbReference type="EC" id="1.1.1.133" evidence="3 6"/>
<dbReference type="Proteomes" id="UP001165381">
    <property type="component" value="Unassembled WGS sequence"/>
</dbReference>
<comment type="caution">
    <text evidence="8">The sequence shown here is derived from an EMBL/GenBank/DDBJ whole genome shotgun (WGS) entry which is preliminary data.</text>
</comment>
<dbReference type="CDD" id="cd05254">
    <property type="entry name" value="dTDP_HR_like_SDR_e"/>
    <property type="match status" value="1"/>
</dbReference>
<comment type="function">
    <text evidence="6">Catalyzes the reduction of dTDP-6-deoxy-L-lyxo-4-hexulose to yield dTDP-L-rhamnose.</text>
</comment>
<evidence type="ECO:0000313" key="8">
    <source>
        <dbReference type="EMBL" id="MCL6293414.1"/>
    </source>
</evidence>
<dbReference type="InterPro" id="IPR029903">
    <property type="entry name" value="RmlD-like-bd"/>
</dbReference>
<comment type="similarity">
    <text evidence="2 6">Belongs to the dTDP-4-dehydrorhamnose reductase family.</text>
</comment>
<keyword evidence="6" id="KW-0560">Oxidoreductase</keyword>
<dbReference type="PANTHER" id="PTHR10491:SF4">
    <property type="entry name" value="METHIONINE ADENOSYLTRANSFERASE 2 SUBUNIT BETA"/>
    <property type="match status" value="1"/>
</dbReference>
<name>A0ABT0Q8W6_9FLAO</name>
<evidence type="ECO:0000256" key="1">
    <source>
        <dbReference type="ARBA" id="ARBA00004781"/>
    </source>
</evidence>
<evidence type="ECO:0000259" key="7">
    <source>
        <dbReference type="Pfam" id="PF04321"/>
    </source>
</evidence>
<comment type="pathway">
    <text evidence="1 6">Carbohydrate biosynthesis; dTDP-L-rhamnose biosynthesis.</text>
</comment>
<accession>A0ABT0Q8W6</accession>
<dbReference type="RefSeq" id="WP_249971590.1">
    <property type="nucleotide sequence ID" value="NZ_JAMFLZ010000001.1"/>
</dbReference>